<proteinExistence type="predicted"/>
<dbReference type="AlphaFoldDB" id="A0A5C8LRJ6"/>
<evidence type="ECO:0000313" key="3">
    <source>
        <dbReference type="Proteomes" id="UP000321814"/>
    </source>
</evidence>
<keyword evidence="1" id="KW-0472">Membrane</keyword>
<evidence type="ECO:0000256" key="1">
    <source>
        <dbReference type="SAM" id="Phobius"/>
    </source>
</evidence>
<gene>
    <name evidence="2" type="ORF">FU839_17950</name>
</gene>
<keyword evidence="1" id="KW-0812">Transmembrane</keyword>
<reference evidence="2 3" key="1">
    <citation type="submission" date="2019-08" db="EMBL/GenBank/DDBJ databases">
        <title>Draft genome analysis of Rheinheimera tangshanensis isolated from the roots of fresh rice plants (Oryza sativa).</title>
        <authorList>
            <person name="Yu Q."/>
            <person name="Qi Y."/>
            <person name="Zhang H."/>
            <person name="Pu J."/>
        </authorList>
    </citation>
    <scope>NUCLEOTIDE SEQUENCE [LARGE SCALE GENOMIC DNA]</scope>
    <source>
        <strain evidence="2 3">JA3-B52</strain>
    </source>
</reference>
<keyword evidence="1" id="KW-1133">Transmembrane helix</keyword>
<name>A0A5C8LRJ6_9GAMM</name>
<keyword evidence="3" id="KW-1185">Reference proteome</keyword>
<dbReference type="RefSeq" id="WP_147905486.1">
    <property type="nucleotide sequence ID" value="NZ_BAAAGC010000005.1"/>
</dbReference>
<dbReference type="EMBL" id="VRLR01000017">
    <property type="protein sequence ID" value="TXK77810.1"/>
    <property type="molecule type" value="Genomic_DNA"/>
</dbReference>
<sequence>MSEKKHEELPDQEDKPWSAGRCLNTSMIFAALTVYMLLTEQTFGRSGGFTPQDDPYWYWGCIAIFGGISVYLFASYIDRSSRE</sequence>
<organism evidence="2 3">
    <name type="scientific">Rheinheimera tangshanensis</name>
    <dbReference type="NCBI Taxonomy" id="400153"/>
    <lineage>
        <taxon>Bacteria</taxon>
        <taxon>Pseudomonadati</taxon>
        <taxon>Pseudomonadota</taxon>
        <taxon>Gammaproteobacteria</taxon>
        <taxon>Chromatiales</taxon>
        <taxon>Chromatiaceae</taxon>
        <taxon>Rheinheimera</taxon>
    </lineage>
</organism>
<comment type="caution">
    <text evidence="2">The sequence shown here is derived from an EMBL/GenBank/DDBJ whole genome shotgun (WGS) entry which is preliminary data.</text>
</comment>
<feature type="transmembrane region" description="Helical" evidence="1">
    <location>
        <begin position="57"/>
        <end position="77"/>
    </location>
</feature>
<protein>
    <submittedName>
        <fullName evidence="2">Uncharacterized protein</fullName>
    </submittedName>
</protein>
<dbReference type="Proteomes" id="UP000321814">
    <property type="component" value="Unassembled WGS sequence"/>
</dbReference>
<accession>A0A5C8LRJ6</accession>
<feature type="transmembrane region" description="Helical" evidence="1">
    <location>
        <begin position="21"/>
        <end position="37"/>
    </location>
</feature>
<evidence type="ECO:0000313" key="2">
    <source>
        <dbReference type="EMBL" id="TXK77810.1"/>
    </source>
</evidence>